<dbReference type="Gene3D" id="1.20.1160.11">
    <property type="entry name" value="Paired amphipathic helix"/>
    <property type="match status" value="1"/>
</dbReference>
<comment type="subcellular location">
    <subcellularLocation>
        <location evidence="1 4">Nucleus</location>
    </subcellularLocation>
</comment>
<accession>A0A2S3I174</accession>
<dbReference type="GO" id="GO:0003714">
    <property type="term" value="F:transcription corepressor activity"/>
    <property type="evidence" value="ECO:0007669"/>
    <property type="project" value="InterPro"/>
</dbReference>
<dbReference type="PANTHER" id="PTHR12346:SF0">
    <property type="entry name" value="SIN3A, ISOFORM G"/>
    <property type="match status" value="1"/>
</dbReference>
<dbReference type="PANTHER" id="PTHR12346">
    <property type="entry name" value="SIN3B-RELATED"/>
    <property type="match status" value="1"/>
</dbReference>
<sequence>MGFTGSLKRAREEKGAPMASRIRDPPPPPDRRPEVTTHDALRFLATMKRELADDTKKYDEFITVVVEFKDGRMDATSLIEYVTVLLAGHPDLLRGFDKFVPLDYKVSHGQEAGAK</sequence>
<evidence type="ECO:0000313" key="6">
    <source>
        <dbReference type="EMBL" id="PAN34263.1"/>
    </source>
</evidence>
<evidence type="ECO:0000256" key="1">
    <source>
        <dbReference type="ARBA" id="ARBA00004123"/>
    </source>
</evidence>
<proteinExistence type="predicted"/>
<dbReference type="GO" id="GO:0000118">
    <property type="term" value="C:histone deacetylase complex"/>
    <property type="evidence" value="ECO:0007669"/>
    <property type="project" value="TreeGrafter"/>
</dbReference>
<dbReference type="SUPFAM" id="SSF47762">
    <property type="entry name" value="PAH2 domain"/>
    <property type="match status" value="1"/>
</dbReference>
<dbReference type="Proteomes" id="UP000243499">
    <property type="component" value="Chromosome 6"/>
</dbReference>
<evidence type="ECO:0000256" key="4">
    <source>
        <dbReference type="PROSITE-ProRule" id="PRU00810"/>
    </source>
</evidence>
<gene>
    <name evidence="6" type="ORF">PAHAL_6G079000</name>
</gene>
<dbReference type="GO" id="GO:0000785">
    <property type="term" value="C:chromatin"/>
    <property type="evidence" value="ECO:0007669"/>
    <property type="project" value="TreeGrafter"/>
</dbReference>
<dbReference type="AlphaFoldDB" id="A0A2S3I174"/>
<name>A0A2S3I174_9POAL</name>
<protein>
    <submittedName>
        <fullName evidence="6">Uncharacterized protein</fullName>
    </submittedName>
</protein>
<dbReference type="PROSITE" id="PS51477">
    <property type="entry name" value="PAH"/>
    <property type="match status" value="1"/>
</dbReference>
<dbReference type="Pfam" id="PF02671">
    <property type="entry name" value="PAH"/>
    <property type="match status" value="1"/>
</dbReference>
<evidence type="ECO:0000256" key="2">
    <source>
        <dbReference type="ARBA" id="ARBA00022491"/>
    </source>
</evidence>
<feature type="compositionally biased region" description="Basic and acidic residues" evidence="5">
    <location>
        <begin position="9"/>
        <end position="35"/>
    </location>
</feature>
<evidence type="ECO:0000256" key="5">
    <source>
        <dbReference type="SAM" id="MobiDB-lite"/>
    </source>
</evidence>
<dbReference type="InterPro" id="IPR036600">
    <property type="entry name" value="PAH_sf"/>
</dbReference>
<keyword evidence="2" id="KW-0678">Repressor</keyword>
<dbReference type="InterPro" id="IPR003822">
    <property type="entry name" value="PAH"/>
</dbReference>
<reference evidence="6" key="1">
    <citation type="submission" date="2018-04" db="EMBL/GenBank/DDBJ databases">
        <title>WGS assembly of Panicum hallii.</title>
        <authorList>
            <person name="Lovell J."/>
            <person name="Jenkins J."/>
            <person name="Lowry D."/>
            <person name="Mamidi S."/>
            <person name="Sreedasyam A."/>
            <person name="Weng X."/>
            <person name="Barry K."/>
            <person name="Bonette J."/>
            <person name="Campitelli B."/>
            <person name="Daum C."/>
            <person name="Gordon S."/>
            <person name="Gould B."/>
            <person name="Lipzen A."/>
            <person name="Macqueen A."/>
            <person name="Palacio-Mejia J."/>
            <person name="Plott C."/>
            <person name="Shakirov E."/>
            <person name="Shu S."/>
            <person name="Yoshinaga Y."/>
            <person name="Zane M."/>
            <person name="Rokhsar D."/>
            <person name="Grimwood J."/>
            <person name="Schmutz J."/>
            <person name="Juenger T."/>
        </authorList>
    </citation>
    <scope>NUCLEOTIDE SEQUENCE [LARGE SCALE GENOMIC DNA]</scope>
    <source>
        <strain evidence="6">FIL2</strain>
    </source>
</reference>
<dbReference type="Gramene" id="PAN34263">
    <property type="protein sequence ID" value="PAN34263"/>
    <property type="gene ID" value="PAHAL_6G079000"/>
</dbReference>
<dbReference type="GO" id="GO:0000122">
    <property type="term" value="P:negative regulation of transcription by RNA polymerase II"/>
    <property type="evidence" value="ECO:0007669"/>
    <property type="project" value="TreeGrafter"/>
</dbReference>
<dbReference type="InterPro" id="IPR039774">
    <property type="entry name" value="Sin3-like"/>
</dbReference>
<feature type="region of interest" description="Disordered" evidence="5">
    <location>
        <begin position="1"/>
        <end position="35"/>
    </location>
</feature>
<dbReference type="EMBL" id="CM008051">
    <property type="protein sequence ID" value="PAN34263.1"/>
    <property type="molecule type" value="Genomic_DNA"/>
</dbReference>
<organism evidence="6">
    <name type="scientific">Panicum hallii</name>
    <dbReference type="NCBI Taxonomy" id="206008"/>
    <lineage>
        <taxon>Eukaryota</taxon>
        <taxon>Viridiplantae</taxon>
        <taxon>Streptophyta</taxon>
        <taxon>Embryophyta</taxon>
        <taxon>Tracheophyta</taxon>
        <taxon>Spermatophyta</taxon>
        <taxon>Magnoliopsida</taxon>
        <taxon>Liliopsida</taxon>
        <taxon>Poales</taxon>
        <taxon>Poaceae</taxon>
        <taxon>PACMAD clade</taxon>
        <taxon>Panicoideae</taxon>
        <taxon>Panicodae</taxon>
        <taxon>Paniceae</taxon>
        <taxon>Panicinae</taxon>
        <taxon>Panicum</taxon>
        <taxon>Panicum sect. Panicum</taxon>
    </lineage>
</organism>
<keyword evidence="3 4" id="KW-0539">Nucleus</keyword>
<evidence type="ECO:0000256" key="3">
    <source>
        <dbReference type="ARBA" id="ARBA00023242"/>
    </source>
</evidence>